<gene>
    <name evidence="4" type="ORF">Asppvi_001784</name>
</gene>
<evidence type="ECO:0000256" key="2">
    <source>
        <dbReference type="ARBA" id="ARBA00023043"/>
    </source>
</evidence>
<dbReference type="AlphaFoldDB" id="A0A9P3BJT2"/>
<evidence type="ECO:0000256" key="1">
    <source>
        <dbReference type="ARBA" id="ARBA00022737"/>
    </source>
</evidence>
<evidence type="ECO:0000313" key="4">
    <source>
        <dbReference type="EMBL" id="GIJ92506.1"/>
    </source>
</evidence>
<protein>
    <submittedName>
        <fullName evidence="4">Ankyrin repeat and death domain-containing protein 1A</fullName>
    </submittedName>
</protein>
<dbReference type="OrthoDB" id="4772757at2759"/>
<organism evidence="4 5">
    <name type="scientific">Aspergillus pseudoviridinutans</name>
    <dbReference type="NCBI Taxonomy" id="1517512"/>
    <lineage>
        <taxon>Eukaryota</taxon>
        <taxon>Fungi</taxon>
        <taxon>Dikarya</taxon>
        <taxon>Ascomycota</taxon>
        <taxon>Pezizomycotina</taxon>
        <taxon>Eurotiomycetes</taxon>
        <taxon>Eurotiomycetidae</taxon>
        <taxon>Eurotiales</taxon>
        <taxon>Aspergillaceae</taxon>
        <taxon>Aspergillus</taxon>
        <taxon>Aspergillus subgen. Fumigati</taxon>
    </lineage>
</organism>
<dbReference type="Pfam" id="PF12796">
    <property type="entry name" value="Ank_2"/>
    <property type="match status" value="2"/>
</dbReference>
<reference evidence="4 5" key="1">
    <citation type="submission" date="2018-10" db="EMBL/GenBank/DDBJ databases">
        <title>Pan-genome distribution and transcriptional activeness of fungal secondary metabolism genes in Aspergillus section Fumigati.</title>
        <authorList>
            <person name="Takahashi H."/>
            <person name="Umemura M."/>
            <person name="Ninomiya A."/>
            <person name="Kusuya Y."/>
            <person name="Urayama S."/>
            <person name="Shimizu M."/>
            <person name="Watanabe A."/>
            <person name="Kamei K."/>
            <person name="Yaguchi T."/>
            <person name="Hagiwara D."/>
        </authorList>
    </citation>
    <scope>NUCLEOTIDE SEQUENCE [LARGE SCALE GENOMIC DNA]</scope>
    <source>
        <strain evidence="4 5">IFM 55266</strain>
    </source>
</reference>
<accession>A0A9P3BJT2</accession>
<dbReference type="RefSeq" id="XP_043163252.1">
    <property type="nucleotide sequence ID" value="XM_043307317.1"/>
</dbReference>
<dbReference type="InterPro" id="IPR002110">
    <property type="entry name" value="Ankyrin_rpt"/>
</dbReference>
<dbReference type="PROSITE" id="PS50297">
    <property type="entry name" value="ANK_REP_REGION"/>
    <property type="match status" value="2"/>
</dbReference>
<sequence length="558" mass="62209">MAQRDHNGRSALSWAAGGGQAMVTKLLFDEPGVQVNELNIGGRTPLSWAAASGHANTINLLLAQPMVNINRPDCQGRIPLSWAAGNGHVDAVITLIIATPIGDNGDFDSRPLVCAAKNEQESTLRILMEEELQLPEPYRQPSRLRLTQFYLHKAAQKGWCIFTKVLIDKKVQIYCRDPDYDDRTPLCIAAEQGHAEVVDTLLKAGAARNHQTSKARDTPLGLAIRSGHEAAVKVLLNAGASVHLRNVKGEAPMDLANHHPTLFHMVAAVDKVGRLAGTADEHLDSSIDHEFKATVIDFVSVCGVLTPCAVEAAVDELLKTPWVLLLQVLLPPHFDGCIFRLITCDGLIPCIAVLKPERWVNRQHHGATGAHHARFMRSQCQAFPSAALWALDGEGTGYHKDLLLFMPFLHLDFEEMHSNREAIANSLSQKHNMNERLTRDQKRLKAYLTDEHPLHIRRTLDQYHYHTATDTTMRGENQVLGYYQMKNDLRPKILTMVDQLWLWVLKGERGKPDTVVSCFPVLDPAHPDQQGLTNVLRCVKLRLLHEPALFKPLTIWQG</sequence>
<dbReference type="InterPro" id="IPR050776">
    <property type="entry name" value="Ank_Repeat/CDKN_Inhibitor"/>
</dbReference>
<keyword evidence="5" id="KW-1185">Reference proteome</keyword>
<feature type="repeat" description="ANK" evidence="3">
    <location>
        <begin position="181"/>
        <end position="213"/>
    </location>
</feature>
<keyword evidence="2 3" id="KW-0040">ANK repeat</keyword>
<dbReference type="PROSITE" id="PS50088">
    <property type="entry name" value="ANK_REPEAT"/>
    <property type="match status" value="2"/>
</dbReference>
<dbReference type="PRINTS" id="PR01415">
    <property type="entry name" value="ANKYRIN"/>
</dbReference>
<dbReference type="InterPro" id="IPR036770">
    <property type="entry name" value="Ankyrin_rpt-contain_sf"/>
</dbReference>
<feature type="repeat" description="ANK" evidence="3">
    <location>
        <begin position="215"/>
        <end position="247"/>
    </location>
</feature>
<dbReference type="SUPFAM" id="SSF48403">
    <property type="entry name" value="Ankyrin repeat"/>
    <property type="match status" value="1"/>
</dbReference>
<evidence type="ECO:0000256" key="3">
    <source>
        <dbReference type="PROSITE-ProRule" id="PRU00023"/>
    </source>
</evidence>
<dbReference type="Proteomes" id="UP001043456">
    <property type="component" value="Unassembled WGS sequence"/>
</dbReference>
<dbReference type="EMBL" id="BHVY01000010">
    <property type="protein sequence ID" value="GIJ92506.1"/>
    <property type="molecule type" value="Genomic_DNA"/>
</dbReference>
<evidence type="ECO:0000313" key="5">
    <source>
        <dbReference type="Proteomes" id="UP001043456"/>
    </source>
</evidence>
<proteinExistence type="predicted"/>
<comment type="caution">
    <text evidence="4">The sequence shown here is derived from an EMBL/GenBank/DDBJ whole genome shotgun (WGS) entry which is preliminary data.</text>
</comment>
<dbReference type="PANTHER" id="PTHR24201">
    <property type="entry name" value="ANK_REP_REGION DOMAIN-CONTAINING PROTEIN"/>
    <property type="match status" value="1"/>
</dbReference>
<dbReference type="SMART" id="SM00248">
    <property type="entry name" value="ANK"/>
    <property type="match status" value="5"/>
</dbReference>
<dbReference type="GeneID" id="67000396"/>
<name>A0A9P3BJT2_9EURO</name>
<keyword evidence="1" id="KW-0677">Repeat</keyword>
<dbReference type="Gene3D" id="1.25.40.20">
    <property type="entry name" value="Ankyrin repeat-containing domain"/>
    <property type="match status" value="2"/>
</dbReference>